<dbReference type="Pfam" id="PF12796">
    <property type="entry name" value="Ank_2"/>
    <property type="match status" value="1"/>
</dbReference>
<name>A0AB72VC86_CORGB</name>
<feature type="repeat" description="ANK" evidence="3">
    <location>
        <begin position="116"/>
        <end position="148"/>
    </location>
</feature>
<dbReference type="Gene3D" id="1.25.40.20">
    <property type="entry name" value="Ankyrin repeat-containing domain"/>
    <property type="match status" value="2"/>
</dbReference>
<evidence type="ECO:0000256" key="3">
    <source>
        <dbReference type="PROSITE-ProRule" id="PRU00023"/>
    </source>
</evidence>
<dbReference type="EMBL" id="AP009044">
    <property type="protein sequence ID" value="BAF54938.1"/>
    <property type="molecule type" value="Genomic_DNA"/>
</dbReference>
<evidence type="ECO:0000256" key="2">
    <source>
        <dbReference type="ARBA" id="ARBA00023043"/>
    </source>
</evidence>
<protein>
    <recommendedName>
        <fullName evidence="5">Ankyrin repeat domain-containing protein</fullName>
    </recommendedName>
</protein>
<dbReference type="SMART" id="SM00248">
    <property type="entry name" value="ANK"/>
    <property type="match status" value="3"/>
</dbReference>
<dbReference type="InterPro" id="IPR002110">
    <property type="entry name" value="Ankyrin_rpt"/>
</dbReference>
<keyword evidence="2 3" id="KW-0040">ANK repeat</keyword>
<organism evidence="4">
    <name type="scientific">Corynebacterium glutamicum (strain R)</name>
    <dbReference type="NCBI Taxonomy" id="340322"/>
    <lineage>
        <taxon>Bacteria</taxon>
        <taxon>Bacillati</taxon>
        <taxon>Actinomycetota</taxon>
        <taxon>Actinomycetes</taxon>
        <taxon>Mycobacteriales</taxon>
        <taxon>Corynebacteriaceae</taxon>
        <taxon>Corynebacterium</taxon>
    </lineage>
</organism>
<dbReference type="SUPFAM" id="SSF48403">
    <property type="entry name" value="Ankyrin repeat"/>
    <property type="match status" value="1"/>
</dbReference>
<reference evidence="4" key="1">
    <citation type="journal article" date="2007" name="Microbiology">
        <title>Comparative analysis of the Corynebacterium glutamicum group and complete genome sequence of strain R.</title>
        <authorList>
            <person name="Yukawa H."/>
            <person name="Omumasaba C.A."/>
            <person name="Nonaka H."/>
            <person name="Kos P."/>
            <person name="Okai N."/>
            <person name="Suzuki N."/>
            <person name="Suda M."/>
            <person name="Tsuge Y."/>
            <person name="Watanabe J."/>
            <person name="Ikeda Y."/>
            <person name="Vertes A.A."/>
            <person name="Inui M."/>
        </authorList>
    </citation>
    <scope>NUCLEOTIDE SEQUENCE</scope>
    <source>
        <strain evidence="4">R</strain>
    </source>
</reference>
<dbReference type="InterPro" id="IPR036770">
    <property type="entry name" value="Ankyrin_rpt-contain_sf"/>
</dbReference>
<keyword evidence="1" id="KW-0677">Repeat</keyword>
<proteinExistence type="predicted"/>
<feature type="repeat" description="ANK" evidence="3">
    <location>
        <begin position="149"/>
        <end position="183"/>
    </location>
</feature>
<dbReference type="Proteomes" id="UP000006698">
    <property type="component" value="Chromosome"/>
</dbReference>
<evidence type="ECO:0000256" key="1">
    <source>
        <dbReference type="ARBA" id="ARBA00022737"/>
    </source>
</evidence>
<sequence length="192" mass="20692">MVSSCQITTVYRAILWQCTQLITHLLIQRVDLYSVLPIASGNDDRNLIRYVDGGRFDEIMLTGDLTGLSSFLTNAGPNARDDFDLTVLMRAAEAGNLMVVARLLDLGANPRLTNPRGVTALHIAAIAGDDGIVECLIDAGAEVDAVDDQGRTPLWNAAAHHLPDSAVVDVLLRARANVNLRDCNGVSPEDML</sequence>
<dbReference type="PANTHER" id="PTHR24180">
    <property type="entry name" value="CYCLIN-DEPENDENT KINASE INHIBITOR 2C-RELATED"/>
    <property type="match status" value="1"/>
</dbReference>
<dbReference type="KEGG" id="cgt:cgR_1942"/>
<accession>A0AB72VC86</accession>
<dbReference type="AlphaFoldDB" id="A0AB72VC86"/>
<dbReference type="PANTHER" id="PTHR24180:SF45">
    <property type="entry name" value="POLY [ADP-RIBOSE] POLYMERASE TANKYRASE"/>
    <property type="match status" value="1"/>
</dbReference>
<evidence type="ECO:0000313" key="4">
    <source>
        <dbReference type="EMBL" id="BAF54938.1"/>
    </source>
</evidence>
<dbReference type="InterPro" id="IPR051637">
    <property type="entry name" value="Ank_repeat_dom-contain_49"/>
</dbReference>
<dbReference type="PROSITE" id="PS50297">
    <property type="entry name" value="ANK_REP_REGION"/>
    <property type="match status" value="2"/>
</dbReference>
<gene>
    <name evidence="4" type="ordered locus">cgR_1942</name>
</gene>
<dbReference type="PROSITE" id="PS50088">
    <property type="entry name" value="ANK_REPEAT"/>
    <property type="match status" value="2"/>
</dbReference>
<evidence type="ECO:0008006" key="5">
    <source>
        <dbReference type="Google" id="ProtNLM"/>
    </source>
</evidence>